<sequence>MRLVVFGKSGQVATELQRRGDVDAFGRESVDFSDPGAVARFAETVEAGAFINAAAYTAVDKAETEEALANTVNGTSVAALAKVAAERGLPLIHISTDYVFDGAGTAPFPVDAPTGPLGAYGRSKLLGEEGIRAAGGPHAILRTSWVVSAHGNNFVKTMLRLGTERDALTVVADQVGGPTPAAAIADACLAIAAQLAGDTGLTGTYHFSGAPDVSWADFAREIFRQADLGCAVTDIPTTAYPTPARRPLNSQMDCGATEAAFGLPRPDWRAGLADILDDLNV</sequence>
<evidence type="ECO:0000256" key="3">
    <source>
        <dbReference type="ARBA" id="ARBA00012929"/>
    </source>
</evidence>
<comment type="cofactor">
    <cofactor evidence="6">
        <name>Mg(2+)</name>
        <dbReference type="ChEBI" id="CHEBI:18420"/>
    </cofactor>
    <text evidence="6">Binds 1 Mg(2+) ion per monomer.</text>
</comment>
<dbReference type="SUPFAM" id="SSF51735">
    <property type="entry name" value="NAD(P)-binding Rossmann-fold domains"/>
    <property type="match status" value="1"/>
</dbReference>
<evidence type="ECO:0000256" key="4">
    <source>
        <dbReference type="ARBA" id="ARBA00017099"/>
    </source>
</evidence>
<dbReference type="Gene3D" id="3.40.50.720">
    <property type="entry name" value="NAD(P)-binding Rossmann-like Domain"/>
    <property type="match status" value="1"/>
</dbReference>
<comment type="function">
    <text evidence="6">Catalyzes the reduction of dTDP-6-deoxy-L-lyxo-4-hexulose to yield dTDP-L-rhamnose.</text>
</comment>
<gene>
    <name evidence="8" type="ORF">GGR17_001563</name>
</gene>
<proteinExistence type="inferred from homology"/>
<keyword evidence="6" id="KW-0521">NADP</keyword>
<dbReference type="InterPro" id="IPR036291">
    <property type="entry name" value="NAD(P)-bd_dom_sf"/>
</dbReference>
<accession>A0A840CCH4</accession>
<dbReference type="PANTHER" id="PTHR10491:SF4">
    <property type="entry name" value="METHIONINE ADENOSYLTRANSFERASE 2 SUBUNIT BETA"/>
    <property type="match status" value="1"/>
</dbReference>
<dbReference type="InterPro" id="IPR029903">
    <property type="entry name" value="RmlD-like-bd"/>
</dbReference>
<evidence type="ECO:0000256" key="2">
    <source>
        <dbReference type="ARBA" id="ARBA00010944"/>
    </source>
</evidence>
<comment type="catalytic activity">
    <reaction evidence="5 6">
        <text>dTDP-beta-L-rhamnose + NADP(+) = dTDP-4-dehydro-beta-L-rhamnose + NADPH + H(+)</text>
        <dbReference type="Rhea" id="RHEA:21796"/>
        <dbReference type="ChEBI" id="CHEBI:15378"/>
        <dbReference type="ChEBI" id="CHEBI:57510"/>
        <dbReference type="ChEBI" id="CHEBI:57783"/>
        <dbReference type="ChEBI" id="CHEBI:58349"/>
        <dbReference type="ChEBI" id="CHEBI:62830"/>
        <dbReference type="EC" id="1.1.1.133"/>
    </reaction>
</comment>
<reference evidence="8" key="1">
    <citation type="submission" date="2020-08" db="EMBL/GenBank/DDBJ databases">
        <title>Genomic Encyclopedia of Type Strains, Phase IV (KMG-IV): sequencing the most valuable type-strain genomes for metagenomic binning, comparative biology and taxonomic classification.</title>
        <authorList>
            <person name="Goeker M."/>
        </authorList>
    </citation>
    <scope>NUCLEOTIDE SEQUENCE [LARGE SCALE GENOMIC DNA]</scope>
    <source>
        <strain evidence="8">DSM 105040</strain>
    </source>
</reference>
<evidence type="ECO:0000256" key="6">
    <source>
        <dbReference type="RuleBase" id="RU364082"/>
    </source>
</evidence>
<dbReference type="EC" id="1.1.1.133" evidence="3 6"/>
<dbReference type="AlphaFoldDB" id="A0A840CCH4"/>
<protein>
    <recommendedName>
        <fullName evidence="4 6">dTDP-4-dehydrorhamnose reductase</fullName>
        <ecNumber evidence="3 6">1.1.1.133</ecNumber>
    </recommendedName>
</protein>
<dbReference type="EMBL" id="JACIEQ010000001">
    <property type="protein sequence ID" value="MBB4021772.1"/>
    <property type="molecule type" value="Genomic_DNA"/>
</dbReference>
<dbReference type="UniPathway" id="UPA00124"/>
<name>A0A840CCH4_9RHOB</name>
<feature type="domain" description="RmlD-like substrate binding" evidence="7">
    <location>
        <begin position="1"/>
        <end position="279"/>
    </location>
</feature>
<evidence type="ECO:0000256" key="1">
    <source>
        <dbReference type="ARBA" id="ARBA00004781"/>
    </source>
</evidence>
<evidence type="ECO:0000313" key="8">
    <source>
        <dbReference type="EMBL" id="MBB4021772.1"/>
    </source>
</evidence>
<keyword evidence="6 8" id="KW-0560">Oxidoreductase</keyword>
<evidence type="ECO:0000259" key="7">
    <source>
        <dbReference type="Pfam" id="PF04321"/>
    </source>
</evidence>
<evidence type="ECO:0000313" key="9">
    <source>
        <dbReference type="Proteomes" id="UP000585681"/>
    </source>
</evidence>
<comment type="pathway">
    <text evidence="1 6">Carbohydrate biosynthesis; dTDP-L-rhamnose biosynthesis.</text>
</comment>
<dbReference type="InterPro" id="IPR005913">
    <property type="entry name" value="dTDP_dehydrorham_reduct"/>
</dbReference>
<organism evidence="8 9">
    <name type="scientific">Actibacterium naphthalenivorans</name>
    <dbReference type="NCBI Taxonomy" id="1614693"/>
    <lineage>
        <taxon>Bacteria</taxon>
        <taxon>Pseudomonadati</taxon>
        <taxon>Pseudomonadota</taxon>
        <taxon>Alphaproteobacteria</taxon>
        <taxon>Rhodobacterales</taxon>
        <taxon>Roseobacteraceae</taxon>
        <taxon>Actibacterium</taxon>
    </lineage>
</organism>
<dbReference type="Gene3D" id="3.90.25.10">
    <property type="entry name" value="UDP-galactose 4-epimerase, domain 1"/>
    <property type="match status" value="1"/>
</dbReference>
<dbReference type="PANTHER" id="PTHR10491">
    <property type="entry name" value="DTDP-4-DEHYDRORHAMNOSE REDUCTASE"/>
    <property type="match status" value="1"/>
</dbReference>
<comment type="similarity">
    <text evidence="2 6">Belongs to the dTDP-4-dehydrorhamnose reductase family.</text>
</comment>
<dbReference type="CDD" id="cd05254">
    <property type="entry name" value="dTDP_HR_like_SDR_e"/>
    <property type="match status" value="1"/>
</dbReference>
<dbReference type="NCBIfam" id="TIGR01214">
    <property type="entry name" value="rmlD"/>
    <property type="match status" value="1"/>
</dbReference>
<dbReference type="Proteomes" id="UP000585681">
    <property type="component" value="Unassembled WGS sequence"/>
</dbReference>
<dbReference type="GO" id="GO:0008831">
    <property type="term" value="F:dTDP-4-dehydrorhamnose reductase activity"/>
    <property type="evidence" value="ECO:0007669"/>
    <property type="project" value="UniProtKB-EC"/>
</dbReference>
<comment type="caution">
    <text evidence="8">The sequence shown here is derived from an EMBL/GenBank/DDBJ whole genome shotgun (WGS) entry which is preliminary data.</text>
</comment>
<dbReference type="Pfam" id="PF04321">
    <property type="entry name" value="RmlD_sub_bind"/>
    <property type="match status" value="1"/>
</dbReference>
<keyword evidence="9" id="KW-1185">Reference proteome</keyword>
<dbReference type="GO" id="GO:0019305">
    <property type="term" value="P:dTDP-rhamnose biosynthetic process"/>
    <property type="evidence" value="ECO:0007669"/>
    <property type="project" value="UniProtKB-UniPathway"/>
</dbReference>
<evidence type="ECO:0000256" key="5">
    <source>
        <dbReference type="ARBA" id="ARBA00048200"/>
    </source>
</evidence>
<dbReference type="RefSeq" id="WP_054540156.1">
    <property type="nucleotide sequence ID" value="NZ_JACIEQ010000001.1"/>
</dbReference>